<keyword evidence="3" id="KW-0119">Carbohydrate metabolism</keyword>
<dbReference type="PANTHER" id="PTHR31490">
    <property type="entry name" value="GLYCOSYL HYDROLASE"/>
    <property type="match status" value="1"/>
</dbReference>
<dbReference type="SUPFAM" id="SSF51445">
    <property type="entry name" value="(Trans)glycosidases"/>
    <property type="match status" value="1"/>
</dbReference>
<dbReference type="InterPro" id="IPR044846">
    <property type="entry name" value="GH10"/>
</dbReference>
<dbReference type="PRINTS" id="PR00134">
    <property type="entry name" value="GLHYDRLASE10"/>
</dbReference>
<dbReference type="GO" id="GO:0031176">
    <property type="term" value="F:endo-1,4-beta-xylanase activity"/>
    <property type="evidence" value="ECO:0007669"/>
    <property type="project" value="UniProtKB-ARBA"/>
</dbReference>
<dbReference type="OMA" id="YLRGHNC"/>
<dbReference type="InterPro" id="IPR001000">
    <property type="entry name" value="GH10_dom"/>
</dbReference>
<keyword evidence="9" id="KW-1185">Reference proteome</keyword>
<dbReference type="InterPro" id="IPR017853">
    <property type="entry name" value="GH"/>
</dbReference>
<keyword evidence="5" id="KW-0624">Polysaccharide degradation</keyword>
<name>V4A0U1_LOTGI</name>
<evidence type="ECO:0000256" key="3">
    <source>
        <dbReference type="ARBA" id="ARBA00023277"/>
    </source>
</evidence>
<dbReference type="CTD" id="20232517"/>
<comment type="similarity">
    <text evidence="1">Belongs to the glycosyl hydrolase 10 (cellulase F) family.</text>
</comment>
<dbReference type="Gene3D" id="3.20.20.80">
    <property type="entry name" value="Glycosidases"/>
    <property type="match status" value="1"/>
</dbReference>
<dbReference type="PROSITE" id="PS51760">
    <property type="entry name" value="GH10_2"/>
    <property type="match status" value="1"/>
</dbReference>
<keyword evidence="4" id="KW-0326">Glycosidase</keyword>
<protein>
    <recommendedName>
        <fullName evidence="7">GH10 domain-containing protein</fullName>
    </recommendedName>
</protein>
<dbReference type="Pfam" id="PF00331">
    <property type="entry name" value="Glyco_hydro_10"/>
    <property type="match status" value="1"/>
</dbReference>
<proteinExistence type="inferred from homology"/>
<evidence type="ECO:0000256" key="5">
    <source>
        <dbReference type="ARBA" id="ARBA00023326"/>
    </source>
</evidence>
<evidence type="ECO:0000313" key="9">
    <source>
        <dbReference type="Proteomes" id="UP000030746"/>
    </source>
</evidence>
<evidence type="ECO:0000259" key="7">
    <source>
        <dbReference type="PROSITE" id="PS51760"/>
    </source>
</evidence>
<gene>
    <name evidence="8" type="ORF">LOTGIDRAFT_125612</name>
</gene>
<keyword evidence="2" id="KW-0378">Hydrolase</keyword>
<feature type="domain" description="GH10" evidence="7">
    <location>
        <begin position="1"/>
        <end position="301"/>
    </location>
</feature>
<dbReference type="GeneID" id="20232517"/>
<evidence type="ECO:0000256" key="1">
    <source>
        <dbReference type="ARBA" id="ARBA00007495"/>
    </source>
</evidence>
<feature type="non-terminal residue" evidence="8">
    <location>
        <position position="1"/>
    </location>
</feature>
<dbReference type="AlphaFoldDB" id="V4A0U1"/>
<sequence>RIELQLTQDKSEFAWGSVVNAEMIVDPDYQMYQDLFYDTFEWGVIGNKFKWRHMEWKRGTIDHETALTATNAMLQKGIKVRGHCVFWGIEKNVPIWQTDLPDSEIKGTLEDRINDVIPITKGLLEHWDVNNENVHGNYYEERTGDVNITQWMFREIHKRDPDVKLFLNDFSVVSSSNGGVSYYNQGKLFKEAGDVPIYGIGIQSHLNQHVDISVLRFRLNRIARLGLPIWITELDISDWNVTSKAEYLEDVLRLYFSHPSVEGVLLWGYWSGRIWKPAAALATGPKDNIQWNAAGERLRQLIKSDWRTTARRSMANGRVHVKAFRGDYTLEVLENGQPIHTEKVTLPKEGRKLQINLSNDGNQMLI</sequence>
<dbReference type="RefSeq" id="XP_009060596.1">
    <property type="nucleotide sequence ID" value="XM_009062348.1"/>
</dbReference>
<dbReference type="PANTHER" id="PTHR31490:SF1">
    <property type="entry name" value="ENDO-1,4-BETA-XYLANASE 1"/>
    <property type="match status" value="1"/>
</dbReference>
<reference evidence="8 9" key="1">
    <citation type="journal article" date="2013" name="Nature">
        <title>Insights into bilaterian evolution from three spiralian genomes.</title>
        <authorList>
            <person name="Simakov O."/>
            <person name="Marletaz F."/>
            <person name="Cho S.J."/>
            <person name="Edsinger-Gonzales E."/>
            <person name="Havlak P."/>
            <person name="Hellsten U."/>
            <person name="Kuo D.H."/>
            <person name="Larsson T."/>
            <person name="Lv J."/>
            <person name="Arendt D."/>
            <person name="Savage R."/>
            <person name="Osoegawa K."/>
            <person name="de Jong P."/>
            <person name="Grimwood J."/>
            <person name="Chapman J.A."/>
            <person name="Shapiro H."/>
            <person name="Aerts A."/>
            <person name="Otillar R.P."/>
            <person name="Terry A.Y."/>
            <person name="Boore J.L."/>
            <person name="Grigoriev I.V."/>
            <person name="Lindberg D.R."/>
            <person name="Seaver E.C."/>
            <person name="Weisblat D.A."/>
            <person name="Putnam N.H."/>
            <person name="Rokhsar D.S."/>
        </authorList>
    </citation>
    <scope>NUCLEOTIDE SEQUENCE [LARGE SCALE GENOMIC DNA]</scope>
</reference>
<dbReference type="OrthoDB" id="1719965at2759"/>
<dbReference type="SMART" id="SM00633">
    <property type="entry name" value="Glyco_10"/>
    <property type="match status" value="1"/>
</dbReference>
<accession>V4A0U1</accession>
<dbReference type="Proteomes" id="UP000030746">
    <property type="component" value="Unassembled WGS sequence"/>
</dbReference>
<dbReference type="EMBL" id="KB202656">
    <property type="protein sequence ID" value="ESO88545.1"/>
    <property type="molecule type" value="Genomic_DNA"/>
</dbReference>
<dbReference type="KEGG" id="lgi:LOTGIDRAFT_125612"/>
<dbReference type="InterPro" id="IPR031158">
    <property type="entry name" value="GH10_AS"/>
</dbReference>
<feature type="active site" description="Nucleophile" evidence="6">
    <location>
        <position position="233"/>
    </location>
</feature>
<dbReference type="PROSITE" id="PS00591">
    <property type="entry name" value="GH10_1"/>
    <property type="match status" value="1"/>
</dbReference>
<evidence type="ECO:0000256" key="4">
    <source>
        <dbReference type="ARBA" id="ARBA00023295"/>
    </source>
</evidence>
<dbReference type="HOGENOM" id="CLU_008797_1_0_1"/>
<evidence type="ECO:0000313" key="8">
    <source>
        <dbReference type="EMBL" id="ESO88545.1"/>
    </source>
</evidence>
<dbReference type="GO" id="GO:0000272">
    <property type="term" value="P:polysaccharide catabolic process"/>
    <property type="evidence" value="ECO:0007669"/>
    <property type="project" value="UniProtKB-KW"/>
</dbReference>
<evidence type="ECO:0000256" key="6">
    <source>
        <dbReference type="PROSITE-ProRule" id="PRU10061"/>
    </source>
</evidence>
<organism evidence="8 9">
    <name type="scientific">Lottia gigantea</name>
    <name type="common">Giant owl limpet</name>
    <dbReference type="NCBI Taxonomy" id="225164"/>
    <lineage>
        <taxon>Eukaryota</taxon>
        <taxon>Metazoa</taxon>
        <taxon>Spiralia</taxon>
        <taxon>Lophotrochozoa</taxon>
        <taxon>Mollusca</taxon>
        <taxon>Gastropoda</taxon>
        <taxon>Patellogastropoda</taxon>
        <taxon>Lottioidea</taxon>
        <taxon>Lottiidae</taxon>
        <taxon>Lottia</taxon>
    </lineage>
</organism>
<evidence type="ECO:0000256" key="2">
    <source>
        <dbReference type="ARBA" id="ARBA00022801"/>
    </source>
</evidence>